<dbReference type="AlphaFoldDB" id="A0A3A1NAL3"/>
<accession>A0A3A1NAL3</accession>
<dbReference type="EMBL" id="QXFH01000070">
    <property type="protein sequence ID" value="RIV35005.1"/>
    <property type="molecule type" value="Genomic_DNA"/>
</dbReference>
<evidence type="ECO:0000313" key="1">
    <source>
        <dbReference type="EMBL" id="RIV35005.1"/>
    </source>
</evidence>
<sequence>MSVLDIGPSHIKKQTMKKTNLIFSVLMGISMLSCSVDQSTGTPVEEAARLNITFIMDADAERLDNLGNPVTVPEGNAAQNPDFEILGLHFIGLYPDKFTPYDEGVTITSTATTGSGGALAIDFDSEVFFNEEINTLSVPLSYVAAGSYEYIRTSIGYQKYTIVYNLEGAETEIPDWPEGVDDNIDVDGIVASFLGYNTYIGSYVIKDQTVTVNGNKAQGYFGLETKGNIEGFVFTQVTQGDAPQTTVPNPINDTSPVPEGSCVVTGQFPSALVISANATEDINIEVVVSINNSFEWEDGNGNGKYEPLLGENVLDMGTRGVFPSVVD</sequence>
<keyword evidence="2" id="KW-1185">Reference proteome</keyword>
<organism evidence="1 2">
    <name type="scientific">Flagellimonas lutimaris</name>
    <dbReference type="NCBI Taxonomy" id="475082"/>
    <lineage>
        <taxon>Bacteria</taxon>
        <taxon>Pseudomonadati</taxon>
        <taxon>Bacteroidota</taxon>
        <taxon>Flavobacteriia</taxon>
        <taxon>Flavobacteriales</taxon>
        <taxon>Flavobacteriaceae</taxon>
        <taxon>Flagellimonas</taxon>
    </lineage>
</organism>
<dbReference type="Proteomes" id="UP000266067">
    <property type="component" value="Unassembled WGS sequence"/>
</dbReference>
<protein>
    <submittedName>
        <fullName evidence="1">Uncharacterized protein</fullName>
    </submittedName>
</protein>
<evidence type="ECO:0000313" key="2">
    <source>
        <dbReference type="Proteomes" id="UP000266067"/>
    </source>
</evidence>
<name>A0A3A1NAL3_9FLAO</name>
<proteinExistence type="predicted"/>
<gene>
    <name evidence="1" type="ORF">D2V08_06475</name>
</gene>
<reference evidence="1 2" key="1">
    <citation type="submission" date="2018-08" db="EMBL/GenBank/DDBJ databases">
        <title>Proposal of Muricauda 72 sp.nov. and Muricauda NH166 sp.nov., isolated from seawater.</title>
        <authorList>
            <person name="Cheng H."/>
            <person name="Wu Y.-H."/>
            <person name="Guo L.-L."/>
            <person name="Xu X.-W."/>
        </authorList>
    </citation>
    <scope>NUCLEOTIDE SEQUENCE [LARGE SCALE GENOMIC DNA]</scope>
    <source>
        <strain evidence="1 2">KCTC 22173</strain>
    </source>
</reference>
<comment type="caution">
    <text evidence="1">The sequence shown here is derived from an EMBL/GenBank/DDBJ whole genome shotgun (WGS) entry which is preliminary data.</text>
</comment>